<evidence type="ECO:0000313" key="1">
    <source>
        <dbReference type="EMBL" id="KAJ1884153.1"/>
    </source>
</evidence>
<dbReference type="EMBL" id="JANBPG010002940">
    <property type="protein sequence ID" value="KAJ1884153.1"/>
    <property type="molecule type" value="Genomic_DNA"/>
</dbReference>
<reference evidence="1" key="1">
    <citation type="submission" date="2022-07" db="EMBL/GenBank/DDBJ databases">
        <title>Phylogenomic reconstructions and comparative analyses of Kickxellomycotina fungi.</title>
        <authorList>
            <person name="Reynolds N.K."/>
            <person name="Stajich J.E."/>
            <person name="Barry K."/>
            <person name="Grigoriev I.V."/>
            <person name="Crous P."/>
            <person name="Smith M.E."/>
        </authorList>
    </citation>
    <scope>NUCLEOTIDE SEQUENCE</scope>
    <source>
        <strain evidence="1">Benny 63K</strain>
    </source>
</reference>
<accession>A0ACC1I353</accession>
<dbReference type="Proteomes" id="UP001150581">
    <property type="component" value="Unassembled WGS sequence"/>
</dbReference>
<proteinExistence type="predicted"/>
<organism evidence="1 2">
    <name type="scientific">Kickxella alabastrina</name>
    <dbReference type="NCBI Taxonomy" id="61397"/>
    <lineage>
        <taxon>Eukaryota</taxon>
        <taxon>Fungi</taxon>
        <taxon>Fungi incertae sedis</taxon>
        <taxon>Zoopagomycota</taxon>
        <taxon>Kickxellomycotina</taxon>
        <taxon>Kickxellomycetes</taxon>
        <taxon>Kickxellales</taxon>
        <taxon>Kickxellaceae</taxon>
        <taxon>Kickxella</taxon>
    </lineage>
</organism>
<keyword evidence="2" id="KW-1185">Reference proteome</keyword>
<evidence type="ECO:0000313" key="2">
    <source>
        <dbReference type="Proteomes" id="UP001150581"/>
    </source>
</evidence>
<protein>
    <submittedName>
        <fullName evidence="1">Uncharacterized protein</fullName>
    </submittedName>
</protein>
<feature type="non-terminal residue" evidence="1">
    <location>
        <position position="241"/>
    </location>
</feature>
<comment type="caution">
    <text evidence="1">The sequence shown here is derived from an EMBL/GenBank/DDBJ whole genome shotgun (WGS) entry which is preliminary data.</text>
</comment>
<gene>
    <name evidence="1" type="ORF">LPJ66_010747</name>
</gene>
<name>A0ACC1I353_9FUNG</name>
<sequence length="241" mass="27460">MSQEDIADGFVHWVGTFNALSKPVTQLSDLTDGIALFEICAEIDRQWFKSIRSADIGDNWVLKMNNLKKLYKLVTQYYEDVLGYPASNLDEPNLSAIAKNEDPEELLKLCHLILTLAVQCERNQVYIGKIMSLGEDDQRCLMVSIESVLAQLGSAEPDAELDSQDVDMMDVHRDNDGVDPVSRLQAELLKSYAEKDELERSAQDLNIEHKVVRDKYEEMLVLNEELKMRMEDLEKSMARAD</sequence>